<dbReference type="InterPro" id="IPR011989">
    <property type="entry name" value="ARM-like"/>
</dbReference>
<dbReference type="EC" id="2.7.11.1" evidence="1"/>
<dbReference type="InterPro" id="IPR008271">
    <property type="entry name" value="Ser/Thr_kinase_AS"/>
</dbReference>
<reference evidence="10" key="1">
    <citation type="journal article" date="2017" name="Nature">
        <title>The genome of Chenopodium quinoa.</title>
        <authorList>
            <person name="Jarvis D.E."/>
            <person name="Ho Y.S."/>
            <person name="Lightfoot D.J."/>
            <person name="Schmoeckel S.M."/>
            <person name="Li B."/>
            <person name="Borm T.J.A."/>
            <person name="Ohyanagi H."/>
            <person name="Mineta K."/>
            <person name="Michell C.T."/>
            <person name="Saber N."/>
            <person name="Kharbatia N.M."/>
            <person name="Rupper R.R."/>
            <person name="Sharp A.R."/>
            <person name="Dally N."/>
            <person name="Boughton B.A."/>
            <person name="Woo Y.H."/>
            <person name="Gao G."/>
            <person name="Schijlen E.G.W.M."/>
            <person name="Guo X."/>
            <person name="Momin A.A."/>
            <person name="Negrao S."/>
            <person name="Al-Babili S."/>
            <person name="Gehring C."/>
            <person name="Roessner U."/>
            <person name="Jung C."/>
            <person name="Murphy K."/>
            <person name="Arold S.T."/>
            <person name="Gojobori T."/>
            <person name="van der Linden C.G."/>
            <person name="van Loo E.N."/>
            <person name="Jellen E.N."/>
            <person name="Maughan P.J."/>
            <person name="Tester M."/>
        </authorList>
    </citation>
    <scope>NUCLEOTIDE SEQUENCE [LARGE SCALE GENOMIC DNA]</scope>
    <source>
        <strain evidence="10">cv. PI 614886</strain>
    </source>
</reference>
<sequence length="1229" mass="136137">MSCWKDKLLSKPGKEVLIKAVIQAMPTYIMSLFRIPDSIVEEIHKLMNRFWWGSSDVKRKIHWQSWEKLCSPKGNGGMGFRDLKDFNQAFLTKQCWRLLINPDSLVHAVMKARYFKRSGVLDACRGHDPSYFWKSWWGEKGILPDGLGWKIGNGRSVRVWEDPWLFRDGVSVVPQRGSQAANEELNVAYLLIHSQIMLLDAEVTVGYCKFMAEYTEYARHVYGRAAAPSQRSAITWKSPAVGKRVLRTTMWLNLLVKILKKLKHENIIEMLDSFETAEEFCVVSEFAQGELFQILENDKCLTEAQVKALHYLHSNRIIHRDLKPQNILICSGFTVKLCDFGFARAMSTKTVVLHSVKGTPLYRAPELVREQPYNHSVDLWSLGVILYDPVKYPEQMSPEFKSFLKGLLNKVQQQRLSWPAILEHPFIKESSVDLEESPAAKISMGCQAAEEGKTSMMPLPLHSKTLTSENWQPLERLENNSCTVEGAKIIGQEVEALTLILEPIKIFYQGAQTSSRRGALHNTIQSLRILSNLVAAEAVTSTCVDEIIFDLLGLTSSLMREKSNDLCDLIAKNLYIIRILIDGSGLSWGTSYFTQWVALVELFSQIVSSSEDSSGRVLHESNSCIAVMLNQVMLAVKELDFSAPFNVIEMPKQIPVHAKTSNLVDCLCMSLKTAETNYLGSDNFLTAASEGCRALWCLVDALENLSLKEKSRAFPLTSLRRHLLVNNMDCDRLPDIGTGSEKVVEAITKAFLNFKPVRVVMRFCLRQHAEEVLLAAIQLLLRCCMHSGIIPCVLCGIPISFLVEAVINGGGGDTIVSDTFFVISLCGSYLNEDSSTAEANDLKCKYTNLNGLALHSCLLLATIAQSFNSAGRNSTGLILTTSSKNKQSRLWSLARLFSSSGVIASFEPHRASAMLAFASLLSMESGTSVEPSVSDIAIPYIPCISALCDYLKMNHKDDLEINHTATNYMLTLAWVEGWMCWLAQNKIEMGRTDLMGLSPVGVVWAVSCLSHCLTCSAAIFRQMMLVNAHVKGISALVSSAHLKLIRSWSGPGGGKNGVRDIINVTIEFLAFPFVAIENAFGFPSATASMNGGCLLNVSSPGANIGNAAFHNDSLYEELRRSISHLTNLLLLPEEDITKLNAAGALGNLVRHSNLLCEDIVSHGAIQPGIPSTDATSESPLKNALFALANMCADYSPSRNIICLLESYQEIVQFQKAKYARIICSKAGGA</sequence>
<feature type="domain" description="Protein kinase" evidence="9">
    <location>
        <begin position="211"/>
        <end position="427"/>
    </location>
</feature>
<evidence type="ECO:0000256" key="3">
    <source>
        <dbReference type="ARBA" id="ARBA00022679"/>
    </source>
</evidence>
<dbReference type="SUPFAM" id="SSF56112">
    <property type="entry name" value="Protein kinase-like (PK-like)"/>
    <property type="match status" value="1"/>
</dbReference>
<evidence type="ECO:0000256" key="8">
    <source>
        <dbReference type="ARBA" id="ARBA00048679"/>
    </source>
</evidence>
<evidence type="ECO:0000256" key="4">
    <source>
        <dbReference type="ARBA" id="ARBA00022741"/>
    </source>
</evidence>
<evidence type="ECO:0000313" key="11">
    <source>
        <dbReference type="Proteomes" id="UP000596660"/>
    </source>
</evidence>
<keyword evidence="5" id="KW-0418">Kinase</keyword>
<evidence type="ECO:0000256" key="6">
    <source>
        <dbReference type="ARBA" id="ARBA00022840"/>
    </source>
</evidence>
<dbReference type="GO" id="GO:0005737">
    <property type="term" value="C:cytoplasm"/>
    <property type="evidence" value="ECO:0007669"/>
    <property type="project" value="UniProtKB-ARBA"/>
</dbReference>
<proteinExistence type="predicted"/>
<reference evidence="10" key="2">
    <citation type="submission" date="2021-03" db="UniProtKB">
        <authorList>
            <consortium name="EnsemblPlants"/>
        </authorList>
    </citation>
    <scope>IDENTIFICATION</scope>
</reference>
<comment type="catalytic activity">
    <reaction evidence="7">
        <text>L-threonyl-[protein] + ATP = O-phospho-L-threonyl-[protein] + ADP + H(+)</text>
        <dbReference type="Rhea" id="RHEA:46608"/>
        <dbReference type="Rhea" id="RHEA-COMP:11060"/>
        <dbReference type="Rhea" id="RHEA-COMP:11605"/>
        <dbReference type="ChEBI" id="CHEBI:15378"/>
        <dbReference type="ChEBI" id="CHEBI:30013"/>
        <dbReference type="ChEBI" id="CHEBI:30616"/>
        <dbReference type="ChEBI" id="CHEBI:61977"/>
        <dbReference type="ChEBI" id="CHEBI:456216"/>
        <dbReference type="EC" id="2.7.11.1"/>
    </reaction>
</comment>
<accession>A0A803L3C5</accession>
<evidence type="ECO:0000256" key="7">
    <source>
        <dbReference type="ARBA" id="ARBA00047899"/>
    </source>
</evidence>
<organism evidence="10 11">
    <name type="scientific">Chenopodium quinoa</name>
    <name type="common">Quinoa</name>
    <dbReference type="NCBI Taxonomy" id="63459"/>
    <lineage>
        <taxon>Eukaryota</taxon>
        <taxon>Viridiplantae</taxon>
        <taxon>Streptophyta</taxon>
        <taxon>Embryophyta</taxon>
        <taxon>Tracheophyta</taxon>
        <taxon>Spermatophyta</taxon>
        <taxon>Magnoliopsida</taxon>
        <taxon>eudicotyledons</taxon>
        <taxon>Gunneridae</taxon>
        <taxon>Pentapetalae</taxon>
        <taxon>Caryophyllales</taxon>
        <taxon>Chenopodiaceae</taxon>
        <taxon>Chenopodioideae</taxon>
        <taxon>Atripliceae</taxon>
        <taxon>Chenopodium</taxon>
    </lineage>
</organism>
<keyword evidence="4" id="KW-0547">Nucleotide-binding</keyword>
<dbReference type="PROSITE" id="PS00108">
    <property type="entry name" value="PROTEIN_KINASE_ST"/>
    <property type="match status" value="1"/>
</dbReference>
<dbReference type="SMART" id="SM00220">
    <property type="entry name" value="S_TKc"/>
    <property type="match status" value="1"/>
</dbReference>
<dbReference type="PANTHER" id="PTHR22983">
    <property type="entry name" value="PROTEIN KINASE RELATED"/>
    <property type="match status" value="1"/>
</dbReference>
<dbReference type="PROSITE" id="PS50011">
    <property type="entry name" value="PROTEIN_KINASE_DOM"/>
    <property type="match status" value="1"/>
</dbReference>
<dbReference type="EnsemblPlants" id="AUR62006364-RA">
    <property type="protein sequence ID" value="AUR62006364-RA:cds"/>
    <property type="gene ID" value="AUR62006364"/>
</dbReference>
<dbReference type="InterPro" id="IPR011009">
    <property type="entry name" value="Kinase-like_dom_sf"/>
</dbReference>
<evidence type="ECO:0000256" key="1">
    <source>
        <dbReference type="ARBA" id="ARBA00012513"/>
    </source>
</evidence>
<dbReference type="Proteomes" id="UP000596660">
    <property type="component" value="Unplaced"/>
</dbReference>
<name>A0A803L3C5_CHEQI</name>
<protein>
    <recommendedName>
        <fullName evidence="1">non-specific serine/threonine protein kinase</fullName>
        <ecNumber evidence="1">2.7.11.1</ecNumber>
    </recommendedName>
</protein>
<dbReference type="AlphaFoldDB" id="A0A803L3C5"/>
<evidence type="ECO:0000256" key="2">
    <source>
        <dbReference type="ARBA" id="ARBA00022527"/>
    </source>
</evidence>
<dbReference type="PANTHER" id="PTHR22983:SF6">
    <property type="entry name" value="SERINE_THREONINE-PROTEIN KINASE 36"/>
    <property type="match status" value="1"/>
</dbReference>
<dbReference type="Pfam" id="PF00069">
    <property type="entry name" value="Pkinase"/>
    <property type="match status" value="1"/>
</dbReference>
<dbReference type="SUPFAM" id="SSF48371">
    <property type="entry name" value="ARM repeat"/>
    <property type="match status" value="1"/>
</dbReference>
<evidence type="ECO:0000256" key="5">
    <source>
        <dbReference type="ARBA" id="ARBA00022777"/>
    </source>
</evidence>
<dbReference type="Gene3D" id="1.25.10.10">
    <property type="entry name" value="Leucine-rich Repeat Variant"/>
    <property type="match status" value="1"/>
</dbReference>
<keyword evidence="2" id="KW-0723">Serine/threonine-protein kinase</keyword>
<keyword evidence="11" id="KW-1185">Reference proteome</keyword>
<dbReference type="Gene3D" id="1.10.510.10">
    <property type="entry name" value="Transferase(Phosphotransferase) domain 1"/>
    <property type="match status" value="1"/>
</dbReference>
<dbReference type="InterPro" id="IPR016024">
    <property type="entry name" value="ARM-type_fold"/>
</dbReference>
<keyword evidence="6" id="KW-0067">ATP-binding</keyword>
<dbReference type="InterPro" id="IPR000719">
    <property type="entry name" value="Prot_kinase_dom"/>
</dbReference>
<evidence type="ECO:0000313" key="10">
    <source>
        <dbReference type="EnsemblPlants" id="AUR62006364-RA:cds"/>
    </source>
</evidence>
<keyword evidence="3" id="KW-0808">Transferase</keyword>
<comment type="catalytic activity">
    <reaction evidence="8">
        <text>L-seryl-[protein] + ATP = O-phospho-L-seryl-[protein] + ADP + H(+)</text>
        <dbReference type="Rhea" id="RHEA:17989"/>
        <dbReference type="Rhea" id="RHEA-COMP:9863"/>
        <dbReference type="Rhea" id="RHEA-COMP:11604"/>
        <dbReference type="ChEBI" id="CHEBI:15378"/>
        <dbReference type="ChEBI" id="CHEBI:29999"/>
        <dbReference type="ChEBI" id="CHEBI:30616"/>
        <dbReference type="ChEBI" id="CHEBI:83421"/>
        <dbReference type="ChEBI" id="CHEBI:456216"/>
        <dbReference type="EC" id="2.7.11.1"/>
    </reaction>
</comment>
<dbReference type="GO" id="GO:0004674">
    <property type="term" value="F:protein serine/threonine kinase activity"/>
    <property type="evidence" value="ECO:0007669"/>
    <property type="project" value="UniProtKB-KW"/>
</dbReference>
<evidence type="ECO:0000259" key="9">
    <source>
        <dbReference type="PROSITE" id="PS50011"/>
    </source>
</evidence>
<dbReference type="GO" id="GO:0005524">
    <property type="term" value="F:ATP binding"/>
    <property type="evidence" value="ECO:0007669"/>
    <property type="project" value="UniProtKB-KW"/>
</dbReference>
<dbReference type="Gramene" id="AUR62006364-RA">
    <property type="protein sequence ID" value="AUR62006364-RA:cds"/>
    <property type="gene ID" value="AUR62006364"/>
</dbReference>